<dbReference type="AlphaFoldDB" id="A0A392UKL0"/>
<name>A0A392UKL0_9FABA</name>
<reference evidence="1 2" key="1">
    <citation type="journal article" date="2018" name="Front. Plant Sci.">
        <title>Red Clover (Trifolium pratense) and Zigzag Clover (T. medium) - A Picture of Genomic Similarities and Differences.</title>
        <authorList>
            <person name="Dluhosova J."/>
            <person name="Istvanek J."/>
            <person name="Nedelnik J."/>
            <person name="Repkova J."/>
        </authorList>
    </citation>
    <scope>NUCLEOTIDE SEQUENCE [LARGE SCALE GENOMIC DNA]</scope>
    <source>
        <strain evidence="2">cv. 10/8</strain>
        <tissue evidence="1">Leaf</tissue>
    </source>
</reference>
<proteinExistence type="predicted"/>
<sequence length="41" mass="4596">MSTVEGEPSSLLHAMKEANHKGLDRVQFESDSHVLTEDIRT</sequence>
<evidence type="ECO:0000313" key="1">
    <source>
        <dbReference type="EMBL" id="MCI74002.1"/>
    </source>
</evidence>
<dbReference type="Proteomes" id="UP000265520">
    <property type="component" value="Unassembled WGS sequence"/>
</dbReference>
<dbReference type="EMBL" id="LXQA010851201">
    <property type="protein sequence ID" value="MCI74002.1"/>
    <property type="molecule type" value="Genomic_DNA"/>
</dbReference>
<evidence type="ECO:0000313" key="2">
    <source>
        <dbReference type="Proteomes" id="UP000265520"/>
    </source>
</evidence>
<comment type="caution">
    <text evidence="1">The sequence shown here is derived from an EMBL/GenBank/DDBJ whole genome shotgun (WGS) entry which is preliminary data.</text>
</comment>
<organism evidence="1 2">
    <name type="scientific">Trifolium medium</name>
    <dbReference type="NCBI Taxonomy" id="97028"/>
    <lineage>
        <taxon>Eukaryota</taxon>
        <taxon>Viridiplantae</taxon>
        <taxon>Streptophyta</taxon>
        <taxon>Embryophyta</taxon>
        <taxon>Tracheophyta</taxon>
        <taxon>Spermatophyta</taxon>
        <taxon>Magnoliopsida</taxon>
        <taxon>eudicotyledons</taxon>
        <taxon>Gunneridae</taxon>
        <taxon>Pentapetalae</taxon>
        <taxon>rosids</taxon>
        <taxon>fabids</taxon>
        <taxon>Fabales</taxon>
        <taxon>Fabaceae</taxon>
        <taxon>Papilionoideae</taxon>
        <taxon>50 kb inversion clade</taxon>
        <taxon>NPAAA clade</taxon>
        <taxon>Hologalegina</taxon>
        <taxon>IRL clade</taxon>
        <taxon>Trifolieae</taxon>
        <taxon>Trifolium</taxon>
    </lineage>
</organism>
<protein>
    <submittedName>
        <fullName evidence="1">Uncharacterized protein</fullName>
    </submittedName>
</protein>
<accession>A0A392UKL0</accession>
<keyword evidence="2" id="KW-1185">Reference proteome</keyword>
<feature type="non-terminal residue" evidence="1">
    <location>
        <position position="41"/>
    </location>
</feature>